<dbReference type="Gene3D" id="1.10.630.10">
    <property type="entry name" value="Cytochrome P450"/>
    <property type="match status" value="2"/>
</dbReference>
<sequence>MWNNKPVFRWIHGLMKQLDTEIACIRLGNTHVIPVISPELAREFLKKHDSIFASRPISMATEYASRGFLTTILVPFGDQWKKMRRMLVSHLTNPARLSWFLHKRTQEADNLVRFIYNQCINSKYNGFSNGSVIDLRLASRQYTGNVMRKILFGQRYFGKGKEDGGPGHEEEEHVESVFALLNHLYSFALSDYVTWLRPFDFEGHEKIVSEAMRVINGYHDLIIDDRVKQWRQGTGKEPEDLLDAFITAKDSNGKPALSIEEIKGQCVDRWVQEDDIPKLKYVVAAARESFRLHPIAAFNPPHVSTVDATVAGYFIPKGSHVLLSRLGLGRNPRVWENPLKFDPERHLKDGSKVDLTETELRFISFSTGRRGCPGVALGSEMTIMLLARLIQGFTWKVAPNELKIDISESENDLFLAKPLHAFAQPPLSPSVYSNLF</sequence>
<keyword evidence="11" id="KW-1185">Reference proteome</keyword>
<comment type="cofactor">
    <cofactor evidence="1 8">
        <name>heme</name>
        <dbReference type="ChEBI" id="CHEBI:30413"/>
    </cofactor>
</comment>
<dbReference type="GO" id="GO:0044550">
    <property type="term" value="P:secondary metabolite biosynthetic process"/>
    <property type="evidence" value="ECO:0007669"/>
    <property type="project" value="UniProtKB-ARBA"/>
</dbReference>
<comment type="caution">
    <text evidence="10">The sequence shown here is derived from an EMBL/GenBank/DDBJ whole genome shotgun (WGS) entry which is preliminary data.</text>
</comment>
<gene>
    <name evidence="10" type="ORF">CCACVL1_22336</name>
</gene>
<accession>A0A1R3H038</accession>
<dbReference type="EMBL" id="AWWV01012890">
    <property type="protein sequence ID" value="OMO63724.1"/>
    <property type="molecule type" value="Genomic_DNA"/>
</dbReference>
<name>A0A1R3H038_COCAP</name>
<dbReference type="OMA" id="IRIASQH"/>
<evidence type="ECO:0000313" key="10">
    <source>
        <dbReference type="EMBL" id="OMO63724.1"/>
    </source>
</evidence>
<keyword evidence="7 9" id="KW-0503">Monooxygenase</keyword>
<protein>
    <submittedName>
        <fullName evidence="10">Cytochrome P450</fullName>
    </submittedName>
</protein>
<dbReference type="PANTHER" id="PTHR47944">
    <property type="entry name" value="CYTOCHROME P450 98A9"/>
    <property type="match status" value="1"/>
</dbReference>
<dbReference type="GO" id="GO:0020037">
    <property type="term" value="F:heme binding"/>
    <property type="evidence" value="ECO:0007669"/>
    <property type="project" value="InterPro"/>
</dbReference>
<evidence type="ECO:0000256" key="7">
    <source>
        <dbReference type="ARBA" id="ARBA00023033"/>
    </source>
</evidence>
<dbReference type="InterPro" id="IPR017972">
    <property type="entry name" value="Cyt_P450_CS"/>
</dbReference>
<dbReference type="GO" id="GO:0005506">
    <property type="term" value="F:iron ion binding"/>
    <property type="evidence" value="ECO:0007669"/>
    <property type="project" value="InterPro"/>
</dbReference>
<keyword evidence="3 8" id="KW-0349">Heme</keyword>
<dbReference type="InterPro" id="IPR001128">
    <property type="entry name" value="Cyt_P450"/>
</dbReference>
<evidence type="ECO:0000256" key="6">
    <source>
        <dbReference type="ARBA" id="ARBA00023004"/>
    </source>
</evidence>
<dbReference type="Gramene" id="OMO63724">
    <property type="protein sequence ID" value="OMO63724"/>
    <property type="gene ID" value="CCACVL1_22336"/>
</dbReference>
<dbReference type="PANTHER" id="PTHR47944:SF4">
    <property type="entry name" value="OS09G0441700 PROTEIN"/>
    <property type="match status" value="1"/>
</dbReference>
<dbReference type="PRINTS" id="PR00463">
    <property type="entry name" value="EP450I"/>
</dbReference>
<keyword evidence="6 8" id="KW-0408">Iron</keyword>
<dbReference type="Proteomes" id="UP000188268">
    <property type="component" value="Unassembled WGS sequence"/>
</dbReference>
<dbReference type="STRING" id="210143.A0A1R3H038"/>
<dbReference type="InterPro" id="IPR036396">
    <property type="entry name" value="Cyt_P450_sf"/>
</dbReference>
<evidence type="ECO:0000256" key="4">
    <source>
        <dbReference type="ARBA" id="ARBA00022723"/>
    </source>
</evidence>
<dbReference type="InterPro" id="IPR002401">
    <property type="entry name" value="Cyt_P450_E_grp-I"/>
</dbReference>
<evidence type="ECO:0000256" key="9">
    <source>
        <dbReference type="RuleBase" id="RU000461"/>
    </source>
</evidence>
<reference evidence="10 11" key="1">
    <citation type="submission" date="2013-09" db="EMBL/GenBank/DDBJ databases">
        <title>Corchorus capsularis genome sequencing.</title>
        <authorList>
            <person name="Alam M."/>
            <person name="Haque M.S."/>
            <person name="Islam M.S."/>
            <person name="Emdad E.M."/>
            <person name="Islam M.M."/>
            <person name="Ahmed B."/>
            <person name="Halim A."/>
            <person name="Hossen Q.M.M."/>
            <person name="Hossain M.Z."/>
            <person name="Ahmed R."/>
            <person name="Khan M.M."/>
            <person name="Islam R."/>
            <person name="Rashid M.M."/>
            <person name="Khan S.A."/>
            <person name="Rahman M.S."/>
            <person name="Alam M."/>
        </authorList>
    </citation>
    <scope>NUCLEOTIDE SEQUENCE [LARGE SCALE GENOMIC DNA]</scope>
    <source>
        <strain evidence="11">cv. CVL-1</strain>
        <tissue evidence="10">Whole seedling</tissue>
    </source>
</reference>
<dbReference type="OrthoDB" id="2789670at2759"/>
<evidence type="ECO:0000256" key="2">
    <source>
        <dbReference type="ARBA" id="ARBA00010617"/>
    </source>
</evidence>
<evidence type="ECO:0000256" key="3">
    <source>
        <dbReference type="ARBA" id="ARBA00022617"/>
    </source>
</evidence>
<organism evidence="10 11">
    <name type="scientific">Corchorus capsularis</name>
    <name type="common">Jute</name>
    <dbReference type="NCBI Taxonomy" id="210143"/>
    <lineage>
        <taxon>Eukaryota</taxon>
        <taxon>Viridiplantae</taxon>
        <taxon>Streptophyta</taxon>
        <taxon>Embryophyta</taxon>
        <taxon>Tracheophyta</taxon>
        <taxon>Spermatophyta</taxon>
        <taxon>Magnoliopsida</taxon>
        <taxon>eudicotyledons</taxon>
        <taxon>Gunneridae</taxon>
        <taxon>Pentapetalae</taxon>
        <taxon>rosids</taxon>
        <taxon>malvids</taxon>
        <taxon>Malvales</taxon>
        <taxon>Malvaceae</taxon>
        <taxon>Grewioideae</taxon>
        <taxon>Apeibeae</taxon>
        <taxon>Corchorus</taxon>
    </lineage>
</organism>
<evidence type="ECO:0000256" key="5">
    <source>
        <dbReference type="ARBA" id="ARBA00023002"/>
    </source>
</evidence>
<dbReference type="GO" id="GO:0016705">
    <property type="term" value="F:oxidoreductase activity, acting on paired donors, with incorporation or reduction of molecular oxygen"/>
    <property type="evidence" value="ECO:0007669"/>
    <property type="project" value="InterPro"/>
</dbReference>
<dbReference type="PROSITE" id="PS00086">
    <property type="entry name" value="CYTOCHROME_P450"/>
    <property type="match status" value="1"/>
</dbReference>
<proteinExistence type="inferred from homology"/>
<dbReference type="Pfam" id="PF00067">
    <property type="entry name" value="p450"/>
    <property type="match status" value="2"/>
</dbReference>
<dbReference type="AlphaFoldDB" id="A0A1R3H038"/>
<dbReference type="GO" id="GO:0004497">
    <property type="term" value="F:monooxygenase activity"/>
    <property type="evidence" value="ECO:0007669"/>
    <property type="project" value="UniProtKB-KW"/>
</dbReference>
<comment type="similarity">
    <text evidence="2 9">Belongs to the cytochrome P450 family.</text>
</comment>
<dbReference type="SUPFAM" id="SSF48264">
    <property type="entry name" value="Cytochrome P450"/>
    <property type="match status" value="1"/>
</dbReference>
<keyword evidence="4 8" id="KW-0479">Metal-binding</keyword>
<evidence type="ECO:0000313" key="11">
    <source>
        <dbReference type="Proteomes" id="UP000188268"/>
    </source>
</evidence>
<evidence type="ECO:0000256" key="8">
    <source>
        <dbReference type="PIRSR" id="PIRSR602401-1"/>
    </source>
</evidence>
<evidence type="ECO:0000256" key="1">
    <source>
        <dbReference type="ARBA" id="ARBA00001971"/>
    </source>
</evidence>
<keyword evidence="5 9" id="KW-0560">Oxidoreductase</keyword>
<feature type="binding site" description="axial binding residue" evidence="8">
    <location>
        <position position="372"/>
    </location>
    <ligand>
        <name>heme</name>
        <dbReference type="ChEBI" id="CHEBI:30413"/>
    </ligand>
    <ligandPart>
        <name>Fe</name>
        <dbReference type="ChEBI" id="CHEBI:18248"/>
    </ligandPart>
</feature>